<dbReference type="KEGG" id="hsk:H4317_12775"/>
<dbReference type="Pfam" id="PF19420">
    <property type="entry name" value="DDAH_eukar"/>
    <property type="match status" value="1"/>
</dbReference>
<organism evidence="1 2">
    <name type="scientific">Hymenobacter sediminicola</name>
    <dbReference type="NCBI Taxonomy" id="2761579"/>
    <lineage>
        <taxon>Bacteria</taxon>
        <taxon>Pseudomonadati</taxon>
        <taxon>Bacteroidota</taxon>
        <taxon>Cytophagia</taxon>
        <taxon>Cytophagales</taxon>
        <taxon>Hymenobacteraceae</taxon>
        <taxon>Hymenobacter</taxon>
    </lineage>
</organism>
<dbReference type="PANTHER" id="PTHR43224">
    <property type="entry name" value="AMIDINOTRANSFERASE"/>
    <property type="match status" value="1"/>
</dbReference>
<gene>
    <name evidence="1" type="ORF">H4317_12775</name>
</gene>
<dbReference type="AlphaFoldDB" id="A0A7G7W3V3"/>
<proteinExistence type="predicted"/>
<dbReference type="Proteomes" id="UP000515489">
    <property type="component" value="Chromosome"/>
</dbReference>
<reference evidence="1 2" key="1">
    <citation type="submission" date="2020-08" db="EMBL/GenBank/DDBJ databases">
        <title>Hymenobacter sp. S2-20-2 genome sequencing.</title>
        <authorList>
            <person name="Jin L."/>
        </authorList>
    </citation>
    <scope>NUCLEOTIDE SEQUENCE [LARGE SCALE GENOMIC DNA]</scope>
    <source>
        <strain evidence="1 2">S2-20-2</strain>
    </source>
</reference>
<evidence type="ECO:0000313" key="2">
    <source>
        <dbReference type="Proteomes" id="UP000515489"/>
    </source>
</evidence>
<dbReference type="GO" id="GO:0016740">
    <property type="term" value="F:transferase activity"/>
    <property type="evidence" value="ECO:0007669"/>
    <property type="project" value="UniProtKB-KW"/>
</dbReference>
<sequence>MQSARTVMLVRPARFCFNPETAVSNHFQQAIAGLDESAIQAQAFAEFDAMVSTLRGKGMRVLVVDDTPEPAKPDAVFPNNWGTFHPDGRVLLYPMCAPNRRPERRPDILEMLGRAFTITQVHDLSGAEQQGRYLEGTGSIIFDHVHRVAYACLSARTDADLFGSVCAQLGYRPVAFRAQDAQGHAIYHTNVMLCVGAHFAVICLESITDPMERAAVTDSLEQTGHELVDISLAQVARFAGNMLTLQPASGPELLAMSQSAYDALTISQRQTLSRYADLVPLAIPTIETIGGGSARCMLAEVFLPEKQVSDQKTRHP</sequence>
<keyword evidence="2" id="KW-1185">Reference proteome</keyword>
<keyword evidence="1" id="KW-0808">Transferase</keyword>
<dbReference type="Gene3D" id="3.75.10.10">
    <property type="entry name" value="L-arginine/glycine Amidinotransferase, Chain A"/>
    <property type="match status" value="1"/>
</dbReference>
<dbReference type="InterPro" id="IPR014541">
    <property type="entry name" value="Amdntrnsf_FN0238"/>
</dbReference>
<evidence type="ECO:0000313" key="1">
    <source>
        <dbReference type="EMBL" id="QNH61046.1"/>
    </source>
</evidence>
<dbReference type="PANTHER" id="PTHR43224:SF1">
    <property type="entry name" value="AMIDINOTRANSFERASE"/>
    <property type="match status" value="1"/>
</dbReference>
<name>A0A7G7W3V3_9BACT</name>
<dbReference type="NCBIfam" id="NF046062">
    <property type="entry name" value="citrull_CtlX"/>
    <property type="match status" value="1"/>
</dbReference>
<dbReference type="EMBL" id="CP060202">
    <property type="protein sequence ID" value="QNH61046.1"/>
    <property type="molecule type" value="Genomic_DNA"/>
</dbReference>
<dbReference type="PIRSF" id="PIRSF028188">
    <property type="entry name" value="Amdntrnsf_FN0238"/>
    <property type="match status" value="1"/>
</dbReference>
<protein>
    <submittedName>
        <fullName evidence="1">Amidinotransferase</fullName>
    </submittedName>
</protein>
<accession>A0A7G7W3V3</accession>
<dbReference type="SUPFAM" id="SSF55909">
    <property type="entry name" value="Pentein"/>
    <property type="match status" value="1"/>
</dbReference>